<reference evidence="4 5" key="1">
    <citation type="submission" date="2020-10" db="EMBL/GenBank/DDBJ databases">
        <title>Sequencing the genomes of 1000 actinobacteria strains.</title>
        <authorList>
            <person name="Klenk H.-P."/>
        </authorList>
    </citation>
    <scope>NUCLEOTIDE SEQUENCE [LARGE SCALE GENOMIC DNA]</scope>
    <source>
        <strain evidence="4 5">DSM 43748</strain>
    </source>
</reference>
<dbReference type="InterPro" id="IPR052933">
    <property type="entry name" value="DNA_Protect_Modify"/>
</dbReference>
<feature type="region of interest" description="Disordered" evidence="2">
    <location>
        <begin position="493"/>
        <end position="549"/>
    </location>
</feature>
<feature type="region of interest" description="Disordered" evidence="2">
    <location>
        <begin position="2981"/>
        <end position="3010"/>
    </location>
</feature>
<evidence type="ECO:0000313" key="5">
    <source>
        <dbReference type="Proteomes" id="UP000661607"/>
    </source>
</evidence>
<dbReference type="InterPro" id="IPR027417">
    <property type="entry name" value="P-loop_NTPase"/>
</dbReference>
<feature type="region of interest" description="Disordered" evidence="2">
    <location>
        <begin position="421"/>
        <end position="440"/>
    </location>
</feature>
<feature type="compositionally biased region" description="Basic and acidic residues" evidence="2">
    <location>
        <begin position="493"/>
        <end position="504"/>
    </location>
</feature>
<feature type="compositionally biased region" description="Acidic residues" evidence="2">
    <location>
        <begin position="889"/>
        <end position="902"/>
    </location>
</feature>
<feature type="region of interest" description="Disordered" evidence="2">
    <location>
        <begin position="451"/>
        <end position="478"/>
    </location>
</feature>
<feature type="compositionally biased region" description="Basic residues" evidence="2">
    <location>
        <begin position="3250"/>
        <end position="3260"/>
    </location>
</feature>
<dbReference type="SUPFAM" id="SSF53335">
    <property type="entry name" value="S-adenosyl-L-methionine-dependent methyltransferases"/>
    <property type="match status" value="1"/>
</dbReference>
<dbReference type="SUPFAM" id="SSF52540">
    <property type="entry name" value="P-loop containing nucleoside triphosphate hydrolases"/>
    <property type="match status" value="2"/>
</dbReference>
<dbReference type="Gene3D" id="3.40.50.300">
    <property type="entry name" value="P-loop containing nucleotide triphosphate hydrolases"/>
    <property type="match status" value="1"/>
</dbReference>
<evidence type="ECO:0000259" key="3">
    <source>
        <dbReference type="PROSITE" id="PS51194"/>
    </source>
</evidence>
<evidence type="ECO:0000256" key="1">
    <source>
        <dbReference type="SAM" id="Coils"/>
    </source>
</evidence>
<keyword evidence="1" id="KW-0175">Coiled coil</keyword>
<dbReference type="InterPro" id="IPR038718">
    <property type="entry name" value="SNF2-like_sf"/>
</dbReference>
<feature type="region of interest" description="Disordered" evidence="2">
    <location>
        <begin position="845"/>
        <end position="1018"/>
    </location>
</feature>
<dbReference type="GO" id="GO:0008168">
    <property type="term" value="F:methyltransferase activity"/>
    <property type="evidence" value="ECO:0007669"/>
    <property type="project" value="UniProtKB-KW"/>
</dbReference>
<dbReference type="EMBL" id="JADBEF010000002">
    <property type="protein sequence ID" value="MBE1566605.1"/>
    <property type="molecule type" value="Genomic_DNA"/>
</dbReference>
<dbReference type="SMART" id="SM00490">
    <property type="entry name" value="HELICc"/>
    <property type="match status" value="1"/>
</dbReference>
<dbReference type="InterPro" id="IPR029063">
    <property type="entry name" value="SAM-dependent_MTases_sf"/>
</dbReference>
<dbReference type="Pfam" id="PF00271">
    <property type="entry name" value="Helicase_C"/>
    <property type="match status" value="1"/>
</dbReference>
<dbReference type="PROSITE" id="PS51194">
    <property type="entry name" value="HELICASE_CTER"/>
    <property type="match status" value="1"/>
</dbReference>
<keyword evidence="5" id="KW-1185">Reference proteome</keyword>
<dbReference type="PANTHER" id="PTHR41313">
    <property type="entry name" value="ADENINE-SPECIFIC METHYLTRANSFERASE"/>
    <property type="match status" value="1"/>
</dbReference>
<dbReference type="RefSeq" id="WP_192781605.1">
    <property type="nucleotide sequence ID" value="NZ_BAAASY010000032.1"/>
</dbReference>
<feature type="region of interest" description="Disordered" evidence="2">
    <location>
        <begin position="2802"/>
        <end position="2903"/>
    </location>
</feature>
<feature type="compositionally biased region" description="Basic and acidic residues" evidence="2">
    <location>
        <begin position="966"/>
        <end position="990"/>
    </location>
</feature>
<feature type="domain" description="Helicase C-terminal" evidence="3">
    <location>
        <begin position="2349"/>
        <end position="2526"/>
    </location>
</feature>
<proteinExistence type="predicted"/>
<feature type="compositionally biased region" description="Low complexity" evidence="2">
    <location>
        <begin position="519"/>
        <end position="536"/>
    </location>
</feature>
<keyword evidence="4" id="KW-0489">Methyltransferase</keyword>
<organism evidence="4 5">
    <name type="scientific">Nonomuraea africana</name>
    <dbReference type="NCBI Taxonomy" id="46171"/>
    <lineage>
        <taxon>Bacteria</taxon>
        <taxon>Bacillati</taxon>
        <taxon>Actinomycetota</taxon>
        <taxon>Actinomycetes</taxon>
        <taxon>Streptosporangiales</taxon>
        <taxon>Streptosporangiaceae</taxon>
        <taxon>Nonomuraea</taxon>
    </lineage>
</organism>
<dbReference type="InterPro" id="IPR014001">
    <property type="entry name" value="Helicase_ATP-bd"/>
</dbReference>
<sequence length="4417" mass="482710">MSEIDVWDVKARRGLGAAKFDADQHPRDRKGRFIETNALVSVWGGGRGTVVKNVGGGRIEVRLQNGSVQQVHRNYLTVMKRPDGSEPTAKAQAATGMAVEQPSKGAREFTPSTPDGRIPIKDLKPGQPVLLYGTRADGETSRQTGIVQTVTPAEGGGWTVRLGGVDNLADPVDVRMDDDDMARLLPEKELATLVDAIRRDDPNAADLARALVAKVTVDDDAEAETSAPSAGGQGGDVEQRVRAMVRELEREPGGWVSLTDLRARLSDVPREQMDEALRSLNRQPDATLVPEDNQKALRPEDRAAALTIGDQPKYYIRLATDDEQRREESAAREMAAFFAAEQASQARQEPVPAAPQTVVPSSLQRGDRVTFDVPVTAANAERFAGPAAKNPPKPGVTVTVRGVVEGVETDMFGGSKVTLRGRGAQWQSPGGGGGLHGDGLAWELDEDHAVHKTGKAGQEQQPRGAVPVPSAPQSGLFSDVGREAQGTEDMFTAHERDQGPRSEPEPAPPAEPAREEAPEGVPEEAAAPEADSETAATGEERAKALSQQAKEAFEARDYGRAMRLTGEAFEAWPDMPQPTRDRMERNRSVIQSHWRRKGSDEDLAAWAGAQLREQPDTVEVTPLLKDLDRGDRVYLPNPGGRGGREVIITNVPEKVGKGPRARGRISYIGPDGRRGSEARSWNARLTVLRGWEPLPQDDGSAAAPDEGGRLERDLSIRPGLLPRDVEQRLATARGRLVEALSGDDYRAVEQAASDYQRELNAAYQGLPRHMPRRDIAQAEITKTNHAVGAARFEWTHSHNELPDPQTLDMTKLSEAELDELGWRARNSPMGTGVSQQILTMLGDEMSRRRAERERGRDEPTQIDTNRDDPATVSSTMGAPKTGPAPTDDSPAEGEDDGDDDERDRESRAPVLADVPTAGVRGAGESGRALPGPGVSGGGPDRRGGGGSGREGSGRGKLRGSGGQAGERADDRPADGAGRRGVPDARARQGERGTAAGVTPAEESFRPSSQEDLAPAGEKAKARANIAAVRTLRALQAEDRPATEEERRILARWSGWGSLPIVFEPRPLVQEQRFRQSDGTPDQAKFERAVKRWESFAPERAELREMLSDAEWRDAEVNTLNAHYTDAAIVSEVWDAVRELGFNGGNVLEPGSGVGTFIGMAPEGAHMTGVELDPTTAGISQALYPDATVRNESFADTRAPANSFDAVVGNVPFGDYWLVDRDYNPERKHSIHNHFILKSLGLTRPGGLVAVITSRYTMDSEDNSARREMARMGDLVGAVRLPSGAHRKAAGTDVVTDLLIFRKRGEGEPAGDTSWINAPITDVNGSPHPINAYFQQHPEQILGELTTGRGQFTDHDVVVKGDRDAAPAMREALDRIVADAQERGATFEQSDEPVERLQLAARHEGHDGALHLNGDGTFSQVKDGRANPANVHPTQVEQLTALLGLRDVARALLAEENSSESDTPRMDELRAELNRRHDDYTRRWGPTSKRANRRFTPKEAKAKADAEGRKVADSEMAATAIGLLRSDPAGAIVFALDDYDPDTDSTRKADIFDHRVVAAKKTITETDDPGEAMAVVIDRFGELRLDEVAKLLGVDGEEEARQRLGNRVYEQPPFYTESGEPYFLPGQRQYVPAADYLSGNVRQKLALAREAAENDPRFALNAAALEEVLPRDLTPGEIDARMGAAWINAATIQEFLRDILNDPSVKVNHAGGSLWEVNGDKDGYEARHTYGTDRKQWSAIEIAESLLRQATIKVTQSTPGGGSVADPAGTIEAQQKAQEMSERFSEWVWEDPDRAERLARVYNDRFNSIVLRSYDGANPALPGLAHGWKPREHQKAAVARIVNEPAVLLAHEVGAGKTAEMVMGAMELRRTGMSRKPAIVVPNHMLEQFTREFLELYPNAKILAAGTKDLEKDKRREFVARAATGDWDAVILTQKAFEKIDMHPDVQRDYRDDELQKLRAAIERAREFGEDSRLLKRLMRQLVQAEEKLKAKLDSKKDEGAVYFEHTGIDYLMVDEAHMYKNLRTPSRIEGAGIDGSGRASDLHMKLHYLRGRSESGRVVTFATGTDIANSVTEAYVMMRYLRPDLLEEAGIDDFDTWAATFGDVITDIELNPDGNGFRQKARFAKFRNVPELLRIYRVFADVKTADDLGLPTPPVRKDANGNRGETIVVPASPEQLEYITDLGHRAEAVRSGNARKWINGVPEEEWDGPIDPDEDRVVEDNMLKISGDGKRAALDMRLLDPGTPQSGGKLEVAAEKIAEIYQHSKDWQYPVRKDDDELHPTPGALQIVFMDQGTPKKKPGKPRGTKVPAEKLKAGQWLNRSGTPTRITGVAWDDERQAFIVSLDSAIGAVDEIIIARGDTLVTVPDPKLGVPDELVDAPAGDGDVSTWAAYDEMKAQLVARGVPENKIRYIHEANTDAQKAKLFEDARTGKIAVLLGSTEKMGTGTNVQARAVALHHMDCPWRPADLAQREGRVERQGNFNQTMHDKDVRIIRYVTEGTFDGYSWQTVERKQKFIAQMKRGTLDVREIEDIGDAALSFAEVKALATGNPYLMDKAKADTELNRLERLDRAHDRNQGNLAQQITRAEQMVQELTADIGEWQEAIAARVDTRGDNFMIKVGDLETDKRADVYEPLLKAVRDVRDGPAAEDRPVQVGELGGHPIYATKTRRYYGDQLFRVIDVGFDFSGGVSSYRGHQLTDGSGNGMLRALENRLAGLEPQIEAADKRIAHLREQVGKMQGAVGKPFAKAGQLAEARERSRLLGEIIKTQSHLDELKGQPDGDAYKAAVTELALLKGRLDELRPAIMPDPATDPDPDLNVSLDDPTPSVHANDDGFAVADVPDSGEGIGDVSPTSENVEEPEGTFRMGTSDQPTPQPEPDEPTTPAPAGAVERATETVEPGDLMPGDRIRVVRTSDGVRRIRTRFGSYLSQSDGRVWEGTIPDGYQPGQPVRLADVIEFEGDQPARYVPEPGPVRLTEPVDRLGTADAATSTDEAARLRDSRAETRQTNMDEQAERRRQMLDEAGGPALVDAVTTFDAIAEAAENGEVPAADAEIAWVRADAALAAAQDGDLDWIRAAQVKTLRQTLADRLVMLGGDPRAAHRRAAEWEQARQEAERAADDGIPEAAPVEDVSVGDRVDTPDGSETVTVEEVTRAGGLTITTERGEDDRRTLRARREGEQVTKRTRPRRQPEIGPAAASDVVVGEWLINDDGHASKIVGIERDGDRIAFDLLDPDGRPMLIEADAGETVTRGRGLRTKRKRTPKPPSERKPRSTITSLPDGTPATRVRLRSDIRKRVLALALEDDENASEQARTAAARLRASQPVSAEQMRALGQRLRALAGGDMPAVQRRSLERAASWVDGSYARLVGYPAPPHEPHRVAPEKANPENLTAGDVIAIPDHAGGPAVTVRVVDAKPVARFPFVTVTVEHDDGRREQRILAAGVDVFLMPDLPADVEPAPAPERRREHITPDRVQPGDTIRVAGTDRKVVSLWKTSGEFDPVEEWAVIAEGGDGGELTLTSRGFPSVLRVGRGEPSTDQSWEAVLDDSGEGRVDPGAVRVGDRISVDAAHGGAAGTVEQLSPLAGPDGTRIGTTALVRTYADDLATMVMLDDDATLQVTRHASGGDNAELRIARQQARRRKVARVRAVRQALGEAELDLYRSAAAAISDELGMRRVHPPEAGDRAWLRSPDLVEDAWKRLDQQAPALQAARALAGGDEAHAAALADRLAPLVAQIHERAAANLTQSILEVDPLPGETHDQALARMLEQFRTDPPTTVDIPLARRLDVEALFGPADEAPAGLPAVQGSLPERLAAFRRALPANLGEVGHRQVTRTVYKPLDLSDLEDGYDPEIEQVTVTVPDVADDDGPGEHAMRHLAVIKAAGAEVDQALTARLNTPEYREAVAGAQAAEKAMWDAERELAKAESEANRHAFANGLNTPDTTHQKVFDRAEREVNKARKAHQAAKLRVAELRRAAALEVLGQVRSFGGARLEYRTGGGQARKESHKPVQAMRRVEDVYPADWVAFLGDQGPVGLAVAKPDIMGGPGRAGYSRDRHTVVLPDTKPDEQFRAGVHELGHAFQHRLPGLREAERAFLWERTSSGEVGHRERGELVSVGMFPGEVGYDGGFPSKYTGRIYPHGGGEVFTTGMEALMGGADYLDDDMRAWLLGVLAMLGTGKDGPGKDPLDGVDLDELSVEELQALLGQVEWNSPAYERIMAQLRGRIIEGDPLEGVNLEELSAEDLADLLGSLDDNYSAARISEVLNRWDAEDQAERERDARIDALVASGEMDREEAWAHVYGVTVEQMEAERRRSAVDEGVPGESVDRRVRRQYDEWVEFQYGQAEAATNGYMVNARGRAAGVDPKSLFSGDWRRVNAYASDELYNWFRANGWQNYTEYVADVLGRDRDVRAARRSREGRRFTR</sequence>
<dbReference type="PANTHER" id="PTHR41313:SF1">
    <property type="entry name" value="DNA METHYLASE ADENINE-SPECIFIC DOMAIN-CONTAINING PROTEIN"/>
    <property type="match status" value="1"/>
</dbReference>
<feature type="coiled-coil region" evidence="1">
    <location>
        <begin position="3902"/>
        <end position="3970"/>
    </location>
</feature>
<gene>
    <name evidence="4" type="ORF">H4W81_009477</name>
</gene>
<evidence type="ECO:0000313" key="4">
    <source>
        <dbReference type="EMBL" id="MBE1566605.1"/>
    </source>
</evidence>
<feature type="compositionally biased region" description="Basic and acidic residues" evidence="2">
    <location>
        <begin position="845"/>
        <end position="869"/>
    </location>
</feature>
<name>A0ABR9KX60_9ACTN</name>
<dbReference type="Gene3D" id="3.40.50.150">
    <property type="entry name" value="Vaccinia Virus protein VP39"/>
    <property type="match status" value="1"/>
</dbReference>
<dbReference type="Pfam" id="PF04851">
    <property type="entry name" value="ResIII"/>
    <property type="match status" value="1"/>
</dbReference>
<feature type="coiled-coil region" evidence="1">
    <location>
        <begin position="2575"/>
        <end position="2602"/>
    </location>
</feature>
<dbReference type="SMART" id="SM00487">
    <property type="entry name" value="DEXDc"/>
    <property type="match status" value="1"/>
</dbReference>
<dbReference type="Proteomes" id="UP000661607">
    <property type="component" value="Unassembled WGS sequence"/>
</dbReference>
<keyword evidence="4" id="KW-0808">Transferase</keyword>
<feature type="region of interest" description="Disordered" evidence="2">
    <location>
        <begin position="3244"/>
        <end position="3281"/>
    </location>
</feature>
<comment type="caution">
    <text evidence="4">The sequence shown here is derived from an EMBL/GenBank/DDBJ whole genome shotgun (WGS) entry which is preliminary data.</text>
</comment>
<accession>A0ABR9KX60</accession>
<dbReference type="InterPro" id="IPR006935">
    <property type="entry name" value="Helicase/UvrB_N"/>
</dbReference>
<feature type="compositionally biased region" description="Gly residues" evidence="2">
    <location>
        <begin position="933"/>
        <end position="950"/>
    </location>
</feature>
<dbReference type="InterPro" id="IPR001650">
    <property type="entry name" value="Helicase_C-like"/>
</dbReference>
<feature type="compositionally biased region" description="Basic and acidic residues" evidence="2">
    <location>
        <begin position="2991"/>
        <end position="3002"/>
    </location>
</feature>
<protein>
    <submittedName>
        <fullName evidence="4">N12 class adenine-specific DNA methylase</fullName>
    </submittedName>
</protein>
<evidence type="ECO:0000256" key="2">
    <source>
        <dbReference type="SAM" id="MobiDB-lite"/>
    </source>
</evidence>
<feature type="compositionally biased region" description="Pro residues" evidence="2">
    <location>
        <begin position="2871"/>
        <end position="2882"/>
    </location>
</feature>
<dbReference type="Gene3D" id="3.40.50.10810">
    <property type="entry name" value="Tandem AAA-ATPase domain"/>
    <property type="match status" value="1"/>
</dbReference>
<dbReference type="GO" id="GO:0032259">
    <property type="term" value="P:methylation"/>
    <property type="evidence" value="ECO:0007669"/>
    <property type="project" value="UniProtKB-KW"/>
</dbReference>